<dbReference type="Proteomes" id="UP000298615">
    <property type="component" value="Chromosome"/>
</dbReference>
<accession>A0A4D7CRB7</accession>
<reference evidence="1 2" key="1">
    <citation type="submission" date="2019-04" db="EMBL/GenBank/DDBJ databases">
        <title>Vagococcus sp. nov., isolated from faeces of yaks (Bos grunniens).</title>
        <authorList>
            <person name="Ge Y."/>
        </authorList>
    </citation>
    <scope>NUCLEOTIDE SEQUENCE [LARGE SCALE GENOMIC DNA]</scope>
    <source>
        <strain evidence="1 2">MN-17</strain>
    </source>
</reference>
<name>A0A4D7CRB7_9ENTE</name>
<dbReference type="AlphaFoldDB" id="A0A4D7CRB7"/>
<dbReference type="KEGG" id="vao:FA707_06485"/>
<dbReference type="GO" id="GO:0003677">
    <property type="term" value="F:DNA binding"/>
    <property type="evidence" value="ECO:0007669"/>
    <property type="project" value="InterPro"/>
</dbReference>
<sequence>MKQIAKLGNVTTDYLLFGKQLSGYGEKIKYIREEVLNENKLEFSTNFPENLSVDEDTVSAWEDENLFPTFEQLEKMALLGETTVSEILWNVKEPDAVLSARKLEMLFDKESLDESQLIMREGSVSLFYGLRKILVEKSSENLLNTLSHILLLYGIKDLKPELSKEELKTERQELITIITKYLEDEISTLETDK</sequence>
<keyword evidence="2" id="KW-1185">Reference proteome</keyword>
<dbReference type="InterPro" id="IPR010982">
    <property type="entry name" value="Lambda_DNA-bd_dom_sf"/>
</dbReference>
<gene>
    <name evidence="1" type="ORF">FA707_06485</name>
</gene>
<proteinExistence type="predicted"/>
<evidence type="ECO:0000313" key="2">
    <source>
        <dbReference type="Proteomes" id="UP000298615"/>
    </source>
</evidence>
<evidence type="ECO:0000313" key="1">
    <source>
        <dbReference type="EMBL" id="QCI86638.1"/>
    </source>
</evidence>
<protein>
    <submittedName>
        <fullName evidence="1">Uncharacterized protein</fullName>
    </submittedName>
</protein>
<dbReference type="EMBL" id="CP039712">
    <property type="protein sequence ID" value="QCI86638.1"/>
    <property type="molecule type" value="Genomic_DNA"/>
</dbReference>
<organism evidence="1 2">
    <name type="scientific">Vagococcus zengguangii</name>
    <dbReference type="NCBI Taxonomy" id="2571750"/>
    <lineage>
        <taxon>Bacteria</taxon>
        <taxon>Bacillati</taxon>
        <taxon>Bacillota</taxon>
        <taxon>Bacilli</taxon>
        <taxon>Lactobacillales</taxon>
        <taxon>Enterococcaceae</taxon>
        <taxon>Vagococcus</taxon>
    </lineage>
</organism>
<dbReference type="Gene3D" id="1.10.260.40">
    <property type="entry name" value="lambda repressor-like DNA-binding domains"/>
    <property type="match status" value="1"/>
</dbReference>
<dbReference type="RefSeq" id="WP_136953469.1">
    <property type="nucleotide sequence ID" value="NZ_CP039712.1"/>
</dbReference>